<dbReference type="SMART" id="SM00252">
    <property type="entry name" value="SH2"/>
    <property type="match status" value="1"/>
</dbReference>
<evidence type="ECO:0000313" key="6">
    <source>
        <dbReference type="Proteomes" id="UP000018467"/>
    </source>
</evidence>
<dbReference type="FunFam" id="3.30.505.10:FF:000016">
    <property type="entry name" value="B-cell linker protein isoform 2"/>
    <property type="match status" value="1"/>
</dbReference>
<reference evidence="6" key="2">
    <citation type="journal article" date="2014" name="Nat. Commun.">
        <title>The cavefish genome reveals candidate genes for eye loss.</title>
        <authorList>
            <person name="McGaugh S.E."/>
            <person name="Gross J.B."/>
            <person name="Aken B."/>
            <person name="Blin M."/>
            <person name="Borowsky R."/>
            <person name="Chalopin D."/>
            <person name="Hinaux H."/>
            <person name="Jeffery W.R."/>
            <person name="Keene A."/>
            <person name="Ma L."/>
            <person name="Minx P."/>
            <person name="Murphy D."/>
            <person name="O'Quin K.E."/>
            <person name="Retaux S."/>
            <person name="Rohner N."/>
            <person name="Searle S.M."/>
            <person name="Stahl B.A."/>
            <person name="Tabin C."/>
            <person name="Volff J.N."/>
            <person name="Yoshizawa M."/>
            <person name="Warren W.C."/>
        </authorList>
    </citation>
    <scope>NUCLEOTIDE SEQUENCE [LARGE SCALE GENOMIC DNA]</scope>
    <source>
        <strain evidence="6">female</strain>
    </source>
</reference>
<dbReference type="InterPro" id="IPR036860">
    <property type="entry name" value="SH2_dom_sf"/>
</dbReference>
<dbReference type="InterPro" id="IPR051751">
    <property type="entry name" value="Immunoreceptor_sig_adapters"/>
</dbReference>
<dbReference type="InParanoid" id="A0A3B1JLW1"/>
<feature type="compositionally biased region" description="Basic and acidic residues" evidence="3">
    <location>
        <begin position="156"/>
        <end position="173"/>
    </location>
</feature>
<dbReference type="SUPFAM" id="SSF55550">
    <property type="entry name" value="SH2 domain"/>
    <property type="match status" value="1"/>
</dbReference>
<protein>
    <recommendedName>
        <fullName evidence="4">SH2 domain-containing protein</fullName>
    </recommendedName>
</protein>
<dbReference type="Pfam" id="PF00017">
    <property type="entry name" value="SH2"/>
    <property type="match status" value="1"/>
</dbReference>
<dbReference type="GO" id="GO:0005737">
    <property type="term" value="C:cytoplasm"/>
    <property type="evidence" value="ECO:0007669"/>
    <property type="project" value="UniProtKB-ARBA"/>
</dbReference>
<dbReference type="PANTHER" id="PTHR14098:SF2">
    <property type="entry name" value="CYTOKINE-DEPENDENT HEMATOPOIETIC CELL LINKER"/>
    <property type="match status" value="1"/>
</dbReference>
<dbReference type="PROSITE" id="PS50001">
    <property type="entry name" value="SH2"/>
    <property type="match status" value="1"/>
</dbReference>
<organism evidence="5 6">
    <name type="scientific">Astyanax mexicanus</name>
    <name type="common">Blind cave fish</name>
    <name type="synonym">Astyanax fasciatus mexicanus</name>
    <dbReference type="NCBI Taxonomy" id="7994"/>
    <lineage>
        <taxon>Eukaryota</taxon>
        <taxon>Metazoa</taxon>
        <taxon>Chordata</taxon>
        <taxon>Craniata</taxon>
        <taxon>Vertebrata</taxon>
        <taxon>Euteleostomi</taxon>
        <taxon>Actinopterygii</taxon>
        <taxon>Neopterygii</taxon>
        <taxon>Teleostei</taxon>
        <taxon>Ostariophysi</taxon>
        <taxon>Characiformes</taxon>
        <taxon>Characoidei</taxon>
        <taxon>Acestrorhamphidae</taxon>
        <taxon>Acestrorhamphinae</taxon>
        <taxon>Astyanax</taxon>
    </lineage>
</organism>
<feature type="region of interest" description="Disordered" evidence="3">
    <location>
        <begin position="1"/>
        <end position="124"/>
    </location>
</feature>
<dbReference type="Ensembl" id="ENSAMXT00000054185.1">
    <property type="protein sequence ID" value="ENSAMXP00000043382.1"/>
    <property type="gene ID" value="ENSAMXG00000036559.1"/>
</dbReference>
<reference evidence="5" key="4">
    <citation type="submission" date="2025-09" db="UniProtKB">
        <authorList>
            <consortium name="Ensembl"/>
        </authorList>
    </citation>
    <scope>IDENTIFICATION</scope>
</reference>
<dbReference type="PANTHER" id="PTHR14098">
    <property type="entry name" value="SH2 DOMAIN CONTAINING PROTEIN"/>
    <property type="match status" value="1"/>
</dbReference>
<feature type="region of interest" description="Disordered" evidence="3">
    <location>
        <begin position="156"/>
        <end position="192"/>
    </location>
</feature>
<dbReference type="Gene3D" id="3.30.505.10">
    <property type="entry name" value="SH2 domain"/>
    <property type="match status" value="1"/>
</dbReference>
<evidence type="ECO:0000259" key="4">
    <source>
        <dbReference type="PROSITE" id="PS50001"/>
    </source>
</evidence>
<keyword evidence="1 2" id="KW-0727">SH2 domain</keyword>
<reference evidence="5" key="3">
    <citation type="submission" date="2025-08" db="UniProtKB">
        <authorList>
            <consortium name="Ensembl"/>
        </authorList>
    </citation>
    <scope>IDENTIFICATION</scope>
</reference>
<dbReference type="GO" id="GO:0007169">
    <property type="term" value="P:cell surface receptor protein tyrosine kinase signaling pathway"/>
    <property type="evidence" value="ECO:0007669"/>
    <property type="project" value="TreeGrafter"/>
</dbReference>
<evidence type="ECO:0000256" key="1">
    <source>
        <dbReference type="ARBA" id="ARBA00022999"/>
    </source>
</evidence>
<accession>A0A3B1JLW1</accession>
<evidence type="ECO:0000313" key="5">
    <source>
        <dbReference type="Ensembl" id="ENSAMXP00000043382.1"/>
    </source>
</evidence>
<dbReference type="InterPro" id="IPR000980">
    <property type="entry name" value="SH2"/>
</dbReference>
<evidence type="ECO:0000256" key="3">
    <source>
        <dbReference type="SAM" id="MobiDB-lite"/>
    </source>
</evidence>
<dbReference type="GeneTree" id="ENSGT00940000156835"/>
<evidence type="ECO:0000256" key="2">
    <source>
        <dbReference type="PROSITE-ProRule" id="PRU00191"/>
    </source>
</evidence>
<dbReference type="STRING" id="7994.ENSAMXP00000043382"/>
<dbReference type="Bgee" id="ENSAMXG00000036559">
    <property type="expression patterns" value="Expressed in pharyngeal gill and 14 other cell types or tissues"/>
</dbReference>
<sequence length="321" mass="36052">MRPRAPQGGTVEPRNLPPRPPKRTPGNAAPAINRDLKPGRQPKITPERRSQTLGSEETTSKHPPRPVKSLPRDPVGKFSPPAALLQPYDEPGHSPPHRAPPTAPQRLPHNNTDTCTDRSSPAGIENVNSRFLGLNTDLPHRLSLDLESHDLERSLEQTKNARDSGRRQHHEWPQAKGDANHASYTGHSKPVEAPDKQDWYVGAFSRVEAEHALHLVNQEGAYLVRDCSRNTTNEPYVLAVFYENRVFNIQIRFCQETSKYSLGTRVKTNDTFDSVAEIIKFHSIFPIVLIDGRNPSPTTQPKRHCILLYPITSQDMNQLLS</sequence>
<reference evidence="6" key="1">
    <citation type="submission" date="2013-03" db="EMBL/GenBank/DDBJ databases">
        <authorList>
            <person name="Jeffery W."/>
            <person name="Warren W."/>
            <person name="Wilson R.K."/>
        </authorList>
    </citation>
    <scope>NUCLEOTIDE SEQUENCE</scope>
    <source>
        <strain evidence="6">female</strain>
    </source>
</reference>
<proteinExistence type="predicted"/>
<feature type="compositionally biased region" description="Pro residues" evidence="3">
    <location>
        <begin position="93"/>
        <end position="103"/>
    </location>
</feature>
<keyword evidence="6" id="KW-1185">Reference proteome</keyword>
<dbReference type="GO" id="GO:0035556">
    <property type="term" value="P:intracellular signal transduction"/>
    <property type="evidence" value="ECO:0007669"/>
    <property type="project" value="TreeGrafter"/>
</dbReference>
<dbReference type="Proteomes" id="UP000018467">
    <property type="component" value="Unassembled WGS sequence"/>
</dbReference>
<dbReference type="AlphaFoldDB" id="A0A3B1JLW1"/>
<feature type="compositionally biased region" description="Polar residues" evidence="3">
    <location>
        <begin position="108"/>
        <end position="119"/>
    </location>
</feature>
<name>A0A3B1JLW1_ASTMX</name>
<feature type="domain" description="SH2" evidence="4">
    <location>
        <begin position="199"/>
        <end position="311"/>
    </location>
</feature>